<dbReference type="InterPro" id="IPR041129">
    <property type="entry name" value="CdiI_2"/>
</dbReference>
<organism evidence="4 5">
    <name type="scientific">Curtobacterium citri</name>
    <dbReference type="NCBI Taxonomy" id="3055139"/>
    <lineage>
        <taxon>Bacteria</taxon>
        <taxon>Bacillati</taxon>
        <taxon>Actinomycetota</taxon>
        <taxon>Actinomycetes</taxon>
        <taxon>Micrococcales</taxon>
        <taxon>Microbacteriaceae</taxon>
        <taxon>Curtobacterium</taxon>
    </lineage>
</organism>
<dbReference type="InterPro" id="IPR041436">
    <property type="entry name" value="RNAse_A_bac"/>
</dbReference>
<dbReference type="EMBL" id="JAUCML010000009">
    <property type="protein sequence ID" value="MDM7886062.1"/>
    <property type="molecule type" value="Genomic_DNA"/>
</dbReference>
<evidence type="ECO:0000259" key="2">
    <source>
        <dbReference type="Pfam" id="PF18431"/>
    </source>
</evidence>
<evidence type="ECO:0000313" key="4">
    <source>
        <dbReference type="EMBL" id="MDM7886062.1"/>
    </source>
</evidence>
<feature type="region of interest" description="Disordered" evidence="1">
    <location>
        <begin position="161"/>
        <end position="246"/>
    </location>
</feature>
<protein>
    <submittedName>
        <fullName evidence="4">Contact-dependent growth inhibition system immunity protein</fullName>
    </submittedName>
</protein>
<dbReference type="Pfam" id="PF18431">
    <property type="entry name" value="RNAse_A_bac"/>
    <property type="match status" value="1"/>
</dbReference>
<evidence type="ECO:0000256" key="1">
    <source>
        <dbReference type="SAM" id="MobiDB-lite"/>
    </source>
</evidence>
<evidence type="ECO:0000313" key="5">
    <source>
        <dbReference type="Proteomes" id="UP001237823"/>
    </source>
</evidence>
<accession>A0ABT7T935</accession>
<sequence>MTDHTARTGVSYFPSVDRADDAVAYALDANHERIRNWVANGASRPLRIYAVPGGFTGRGKPFREPQDLEAVRVVLVGTSDDPSGYFVLTAYPAVASITARNFHGFDAFVGTYFHQDWTEEPYSAEQALEDHLASSSPDALSELLEDVRDLDGILPDEAALGGRIGSKTDPRTTVPPERRAMATASSDTSTPSAGMPRAWAATSIRPGPQPMSMTGPSAGQQIRSSAGDSSRGVHRRSKMRPLCGLS</sequence>
<proteinExistence type="predicted"/>
<gene>
    <name evidence="4" type="ORF">QUG92_13195</name>
</gene>
<keyword evidence="5" id="KW-1185">Reference proteome</keyword>
<evidence type="ECO:0000259" key="3">
    <source>
        <dbReference type="Pfam" id="PF18593"/>
    </source>
</evidence>
<feature type="compositionally biased region" description="Low complexity" evidence="1">
    <location>
        <begin position="181"/>
        <end position="193"/>
    </location>
</feature>
<feature type="domain" description="CdiI immunity protein" evidence="3">
    <location>
        <begin position="101"/>
        <end position="164"/>
    </location>
</feature>
<feature type="compositionally biased region" description="Basic and acidic residues" evidence="1">
    <location>
        <begin position="166"/>
        <end position="180"/>
    </location>
</feature>
<feature type="domain" description="Bacterial CdiA-CT RNAse A" evidence="2">
    <location>
        <begin position="9"/>
        <end position="92"/>
    </location>
</feature>
<dbReference type="Proteomes" id="UP001237823">
    <property type="component" value="Unassembled WGS sequence"/>
</dbReference>
<dbReference type="Pfam" id="PF18593">
    <property type="entry name" value="CdiI_2"/>
    <property type="match status" value="1"/>
</dbReference>
<name>A0ABT7T935_9MICO</name>
<feature type="compositionally biased region" description="Polar residues" evidence="1">
    <location>
        <begin position="211"/>
        <end position="228"/>
    </location>
</feature>
<comment type="caution">
    <text evidence="4">The sequence shown here is derived from an EMBL/GenBank/DDBJ whole genome shotgun (WGS) entry which is preliminary data.</text>
</comment>
<reference evidence="4 5" key="1">
    <citation type="submission" date="2023-06" db="EMBL/GenBank/DDBJ databases">
        <authorList>
            <person name="Feng G."/>
            <person name="Li J."/>
            <person name="Zhu H."/>
        </authorList>
    </citation>
    <scope>NUCLEOTIDE SEQUENCE [LARGE SCALE GENOMIC DNA]</scope>
    <source>
        <strain evidence="4 5">RHCKG23</strain>
    </source>
</reference>